<keyword evidence="8 11" id="KW-1015">Disulfide bond</keyword>
<dbReference type="CDD" id="cd00112">
    <property type="entry name" value="LDLa"/>
    <property type="match status" value="2"/>
</dbReference>
<dbReference type="InterPro" id="IPR002172">
    <property type="entry name" value="LDrepeatLR_classA_rpt"/>
</dbReference>
<dbReference type="GO" id="GO:0043235">
    <property type="term" value="C:receptor complex"/>
    <property type="evidence" value="ECO:0007669"/>
    <property type="project" value="TreeGrafter"/>
</dbReference>
<dbReference type="KEGG" id="bbel:109467325"/>
<evidence type="ECO:0000313" key="14">
    <source>
        <dbReference type="RefSeq" id="XP_019620829.1"/>
    </source>
</evidence>
<dbReference type="Pfam" id="PF00057">
    <property type="entry name" value="Ldl_recept_a"/>
    <property type="match status" value="2"/>
</dbReference>
<dbReference type="OrthoDB" id="10013209at2759"/>
<evidence type="ECO:0000313" key="13">
    <source>
        <dbReference type="Proteomes" id="UP000515135"/>
    </source>
</evidence>
<reference evidence="14" key="1">
    <citation type="submission" date="2025-08" db="UniProtKB">
        <authorList>
            <consortium name="RefSeq"/>
        </authorList>
    </citation>
    <scope>IDENTIFICATION</scope>
    <source>
        <tissue evidence="14">Gonad</tissue>
    </source>
</reference>
<evidence type="ECO:0000256" key="2">
    <source>
        <dbReference type="ARBA" id="ARBA00004308"/>
    </source>
</evidence>
<dbReference type="InterPro" id="IPR036055">
    <property type="entry name" value="LDL_receptor-like_sf"/>
</dbReference>
<dbReference type="InterPro" id="IPR023415">
    <property type="entry name" value="LDLR_class-A_CS"/>
</dbReference>
<proteinExistence type="predicted"/>
<dbReference type="Proteomes" id="UP000515135">
    <property type="component" value="Unplaced"/>
</dbReference>
<dbReference type="SUPFAM" id="SSF57424">
    <property type="entry name" value="LDL receptor-like module"/>
    <property type="match status" value="2"/>
</dbReference>
<feature type="disulfide bond" evidence="11">
    <location>
        <begin position="15"/>
        <end position="33"/>
    </location>
</feature>
<accession>A0A6P4YFS7</accession>
<evidence type="ECO:0000256" key="1">
    <source>
        <dbReference type="ARBA" id="ARBA00004167"/>
    </source>
</evidence>
<feature type="compositionally biased region" description="Basic and acidic residues" evidence="12">
    <location>
        <begin position="161"/>
        <end position="170"/>
    </location>
</feature>
<keyword evidence="9" id="KW-0675">Receptor</keyword>
<keyword evidence="5" id="KW-0677">Repeat</keyword>
<evidence type="ECO:0000256" key="3">
    <source>
        <dbReference type="ARBA" id="ARBA00022692"/>
    </source>
</evidence>
<evidence type="ECO:0000256" key="7">
    <source>
        <dbReference type="ARBA" id="ARBA00023136"/>
    </source>
</evidence>
<keyword evidence="4" id="KW-0732">Signal</keyword>
<feature type="disulfide bond" evidence="11">
    <location>
        <begin position="27"/>
        <end position="42"/>
    </location>
</feature>
<evidence type="ECO:0000256" key="5">
    <source>
        <dbReference type="ARBA" id="ARBA00022737"/>
    </source>
</evidence>
<dbReference type="AlphaFoldDB" id="A0A6P4YFS7"/>
<feature type="disulfide bond" evidence="11">
    <location>
        <begin position="8"/>
        <end position="20"/>
    </location>
</feature>
<gene>
    <name evidence="14" type="primary">LOC109467325</name>
</gene>
<dbReference type="PROSITE" id="PS01209">
    <property type="entry name" value="LDLRA_1"/>
    <property type="match status" value="1"/>
</dbReference>
<keyword evidence="3" id="KW-0812">Transmembrane</keyword>
<dbReference type="PANTHER" id="PTHR22722:SF14">
    <property type="entry name" value="MEGALIN, ISOFORM A"/>
    <property type="match status" value="1"/>
</dbReference>
<evidence type="ECO:0000256" key="12">
    <source>
        <dbReference type="SAM" id="MobiDB-lite"/>
    </source>
</evidence>
<evidence type="ECO:0000256" key="11">
    <source>
        <dbReference type="PROSITE-ProRule" id="PRU00124"/>
    </source>
</evidence>
<dbReference type="FunFam" id="4.10.400.10:FF:000034">
    <property type="entry name" value="Low-density lipoprotein receptor-related protein 2"/>
    <property type="match status" value="1"/>
</dbReference>
<evidence type="ECO:0000256" key="6">
    <source>
        <dbReference type="ARBA" id="ARBA00022989"/>
    </source>
</evidence>
<evidence type="ECO:0000256" key="4">
    <source>
        <dbReference type="ARBA" id="ARBA00022729"/>
    </source>
</evidence>
<keyword evidence="13" id="KW-1185">Reference proteome</keyword>
<name>A0A6P4YFS7_BRABE</name>
<dbReference type="GO" id="GO:0006898">
    <property type="term" value="P:receptor-mediated endocytosis"/>
    <property type="evidence" value="ECO:0007669"/>
    <property type="project" value="TreeGrafter"/>
</dbReference>
<keyword evidence="7" id="KW-0472">Membrane</keyword>
<feature type="disulfide bond" evidence="11">
    <location>
        <begin position="67"/>
        <end position="82"/>
    </location>
</feature>
<comment type="subcellular location">
    <subcellularLocation>
        <location evidence="2">Endomembrane system</location>
    </subcellularLocation>
    <subcellularLocation>
        <location evidence="1">Membrane</location>
        <topology evidence="1">Single-pass membrane protein</topology>
    </subcellularLocation>
</comment>
<dbReference type="GeneID" id="109467325"/>
<keyword evidence="6" id="KW-1133">Transmembrane helix</keyword>
<evidence type="ECO:0000256" key="9">
    <source>
        <dbReference type="ARBA" id="ARBA00023170"/>
    </source>
</evidence>
<protein>
    <submittedName>
        <fullName evidence="14">Low-density lipoprotein receptor-related protein 1B-like</fullName>
    </submittedName>
</protein>
<dbReference type="FunFam" id="4.10.400.10:FF:000045">
    <property type="entry name" value="Low-density lipoprotein receptor-related protein 2"/>
    <property type="match status" value="1"/>
</dbReference>
<dbReference type="RefSeq" id="XP_019620829.1">
    <property type="nucleotide sequence ID" value="XM_019765270.1"/>
</dbReference>
<dbReference type="GO" id="GO:0016324">
    <property type="term" value="C:apical plasma membrane"/>
    <property type="evidence" value="ECO:0007669"/>
    <property type="project" value="TreeGrafter"/>
</dbReference>
<dbReference type="SMART" id="SM00192">
    <property type="entry name" value="LDLa"/>
    <property type="match status" value="2"/>
</dbReference>
<dbReference type="PANTHER" id="PTHR22722">
    <property type="entry name" value="LOW-DENSITY LIPOPROTEIN RECEPTOR-RELATED PROTEIN 2-RELATED"/>
    <property type="match status" value="1"/>
</dbReference>
<dbReference type="InterPro" id="IPR051221">
    <property type="entry name" value="LDLR-related"/>
</dbReference>
<dbReference type="GO" id="GO:0012505">
    <property type="term" value="C:endomembrane system"/>
    <property type="evidence" value="ECO:0007669"/>
    <property type="project" value="UniProtKB-SubCell"/>
</dbReference>
<organism evidence="13 14">
    <name type="scientific">Branchiostoma belcheri</name>
    <name type="common">Amphioxus</name>
    <dbReference type="NCBI Taxonomy" id="7741"/>
    <lineage>
        <taxon>Eukaryota</taxon>
        <taxon>Metazoa</taxon>
        <taxon>Chordata</taxon>
        <taxon>Cephalochordata</taxon>
        <taxon>Leptocardii</taxon>
        <taxon>Amphioxiformes</taxon>
        <taxon>Branchiostomatidae</taxon>
        <taxon>Branchiostoma</taxon>
    </lineage>
</organism>
<feature type="compositionally biased region" description="Basic and acidic residues" evidence="12">
    <location>
        <begin position="125"/>
        <end position="155"/>
    </location>
</feature>
<keyword evidence="10" id="KW-0325">Glycoprotein</keyword>
<sequence length="184" mass="20143">MCLASGGCLPGEFPCANGGCIDLWWRCDHDNDCLDGSDEIDCVYPECQADQFRCAGSGRCISARWRCDGERDCRDASDETGCNEYLSAENLTRIDPDSFSLGNKVSAEDVDVDTSPAQTAVFESHSAKDIRPMKAKTVHSEEDSNTDDVIRDNQEGGKLPDQTEHARVDPEDQQLPFVELTVGG</sequence>
<comment type="caution">
    <text evidence="11">Lacks conserved residue(s) required for the propagation of feature annotation.</text>
</comment>
<dbReference type="Gene3D" id="4.10.400.10">
    <property type="entry name" value="Low-density Lipoprotein Receptor"/>
    <property type="match status" value="2"/>
</dbReference>
<evidence type="ECO:0000256" key="8">
    <source>
        <dbReference type="ARBA" id="ARBA00023157"/>
    </source>
</evidence>
<dbReference type="GO" id="GO:0042562">
    <property type="term" value="F:hormone binding"/>
    <property type="evidence" value="ECO:0007669"/>
    <property type="project" value="TreeGrafter"/>
</dbReference>
<dbReference type="PRINTS" id="PR00261">
    <property type="entry name" value="LDLRECEPTOR"/>
</dbReference>
<evidence type="ECO:0000256" key="10">
    <source>
        <dbReference type="ARBA" id="ARBA00023180"/>
    </source>
</evidence>
<feature type="region of interest" description="Disordered" evidence="12">
    <location>
        <begin position="125"/>
        <end position="175"/>
    </location>
</feature>
<dbReference type="PROSITE" id="PS50068">
    <property type="entry name" value="LDLRA_2"/>
    <property type="match status" value="2"/>
</dbReference>